<dbReference type="PANTHER" id="PTHR20995">
    <property type="entry name" value="F-BOX/WD REPEAT-CONTAINING PROTEIN 5"/>
    <property type="match status" value="1"/>
</dbReference>
<accession>A0A6J8DLL6</accession>
<dbReference type="GO" id="GO:0080008">
    <property type="term" value="C:Cul4-RING E3 ubiquitin ligase complex"/>
    <property type="evidence" value="ECO:0007669"/>
    <property type="project" value="InterPro"/>
</dbReference>
<feature type="repeat" description="WD" evidence="1">
    <location>
        <begin position="561"/>
        <end position="593"/>
    </location>
</feature>
<evidence type="ECO:0000313" key="4">
    <source>
        <dbReference type="Proteomes" id="UP000507470"/>
    </source>
</evidence>
<dbReference type="Gene3D" id="2.130.10.10">
    <property type="entry name" value="YVTN repeat-like/Quinoprotein amine dehydrogenase"/>
    <property type="match status" value="2"/>
</dbReference>
<dbReference type="Proteomes" id="UP000507470">
    <property type="component" value="Unassembled WGS sequence"/>
</dbReference>
<evidence type="ECO:0000313" key="3">
    <source>
        <dbReference type="EMBL" id="CAC5408054.1"/>
    </source>
</evidence>
<dbReference type="GO" id="GO:0016567">
    <property type="term" value="P:protein ubiquitination"/>
    <property type="evidence" value="ECO:0007669"/>
    <property type="project" value="InterPro"/>
</dbReference>
<evidence type="ECO:0000256" key="1">
    <source>
        <dbReference type="PROSITE-ProRule" id="PRU00221"/>
    </source>
</evidence>
<organism evidence="3 4">
    <name type="scientific">Mytilus coruscus</name>
    <name type="common">Sea mussel</name>
    <dbReference type="NCBI Taxonomy" id="42192"/>
    <lineage>
        <taxon>Eukaryota</taxon>
        <taxon>Metazoa</taxon>
        <taxon>Spiralia</taxon>
        <taxon>Lophotrochozoa</taxon>
        <taxon>Mollusca</taxon>
        <taxon>Bivalvia</taxon>
        <taxon>Autobranchia</taxon>
        <taxon>Pteriomorphia</taxon>
        <taxon>Mytilida</taxon>
        <taxon>Mytiloidea</taxon>
        <taxon>Mytilidae</taxon>
        <taxon>Mytilinae</taxon>
        <taxon>Mytilus</taxon>
    </lineage>
</organism>
<dbReference type="EMBL" id="CACVKT020007498">
    <property type="protein sequence ID" value="CAC5408054.1"/>
    <property type="molecule type" value="Genomic_DNA"/>
</dbReference>
<dbReference type="SMART" id="SM00320">
    <property type="entry name" value="WD40"/>
    <property type="match status" value="3"/>
</dbReference>
<dbReference type="InterPro" id="IPR001680">
    <property type="entry name" value="WD40_rpt"/>
</dbReference>
<dbReference type="AlphaFoldDB" id="A0A6J8DLL6"/>
<dbReference type="InterPro" id="IPR042508">
    <property type="entry name" value="FBXW5"/>
</dbReference>
<dbReference type="SMART" id="SM00256">
    <property type="entry name" value="FBOX"/>
    <property type="match status" value="1"/>
</dbReference>
<dbReference type="Pfam" id="PF12937">
    <property type="entry name" value="F-box-like"/>
    <property type="match status" value="1"/>
</dbReference>
<dbReference type="PROSITE" id="PS50294">
    <property type="entry name" value="WD_REPEATS_REGION"/>
    <property type="match status" value="1"/>
</dbReference>
<sequence>MPLHCVEDRRSPTEIEEDDDSCPSIWQQCPDSILLHIFSFLEAKHLTASSQTCKDWNRVTNDESLWKSLLCVKWGVKNQKLPPSKESWRAEYKRLDFHTPIHLSETLTDHDDEVLHVSFSHDGKLFCTTSKDATIKVWNVGDPTMIKHSKNFRDLLSWDFTQFSCFNQIDTLLLVSSVKTTDFMDRRGYVAIISLPHDFRIIRVVSMDPSQLFGSWLDNSTFLGGCLEISLDRFTTTVQIESFDVPDGAMEIKGEESENLPEVEEGTGRNLFTFCSETASLIKFLTVAHIPVNGDKGPQLYCDKCSSQERDSNPRKIPKRDQTLFTSDIETHSIQSPCDLDGNETDKNESASCSYSSTSAIKENNFLYQNHISLCNECQNGNVSRNLIFVTGEFAVALHQLGFKNVSPAVLDLPMSPSDESVQEGESHMVVNFSNNDITLRPIRISDKPDNLLDLFGHVTGLTLSNDHRYLFLNCRPWIGKVDRTDPWATPDLSPSIEIRVIDLCTLQDTGRRYQGHKGYSPSTMCCFVFLDVSPDYVGSGSEDAKGYLWDKHYSVNLATFEHSFGVVNAVGFNPANQEYLVTVSDDCTIKIWRSKALMKDFGRV</sequence>
<evidence type="ECO:0000259" key="2">
    <source>
        <dbReference type="PROSITE" id="PS50181"/>
    </source>
</evidence>
<dbReference type="SUPFAM" id="SSF81383">
    <property type="entry name" value="F-box domain"/>
    <property type="match status" value="1"/>
</dbReference>
<reference evidence="3 4" key="1">
    <citation type="submission" date="2020-06" db="EMBL/GenBank/DDBJ databases">
        <authorList>
            <person name="Li R."/>
            <person name="Bekaert M."/>
        </authorList>
    </citation>
    <scope>NUCLEOTIDE SEQUENCE [LARGE SCALE GENOMIC DNA]</scope>
    <source>
        <strain evidence="4">wild</strain>
    </source>
</reference>
<dbReference type="InterPro" id="IPR015943">
    <property type="entry name" value="WD40/YVTN_repeat-like_dom_sf"/>
</dbReference>
<dbReference type="PANTHER" id="PTHR20995:SF17">
    <property type="entry name" value="F-BOX_WD REPEAT-CONTAINING PROTEIN 5"/>
    <property type="match status" value="1"/>
</dbReference>
<feature type="domain" description="F-box" evidence="2">
    <location>
        <begin position="23"/>
        <end position="69"/>
    </location>
</feature>
<dbReference type="GO" id="GO:0019005">
    <property type="term" value="C:SCF ubiquitin ligase complex"/>
    <property type="evidence" value="ECO:0007669"/>
    <property type="project" value="InterPro"/>
</dbReference>
<dbReference type="OrthoDB" id="192402at2759"/>
<dbReference type="InterPro" id="IPR036322">
    <property type="entry name" value="WD40_repeat_dom_sf"/>
</dbReference>
<dbReference type="Gene3D" id="1.20.1280.50">
    <property type="match status" value="1"/>
</dbReference>
<protein>
    <submittedName>
        <fullName evidence="3">FBXW5</fullName>
    </submittedName>
</protein>
<dbReference type="PROSITE" id="PS50181">
    <property type="entry name" value="FBOX"/>
    <property type="match status" value="1"/>
</dbReference>
<proteinExistence type="predicted"/>
<gene>
    <name evidence="3" type="ORF">MCOR_41473</name>
</gene>
<dbReference type="InterPro" id="IPR001810">
    <property type="entry name" value="F-box_dom"/>
</dbReference>
<dbReference type="SUPFAM" id="SSF50978">
    <property type="entry name" value="WD40 repeat-like"/>
    <property type="match status" value="1"/>
</dbReference>
<dbReference type="InterPro" id="IPR036047">
    <property type="entry name" value="F-box-like_dom_sf"/>
</dbReference>
<keyword evidence="1" id="KW-0853">WD repeat</keyword>
<dbReference type="Pfam" id="PF00400">
    <property type="entry name" value="WD40"/>
    <property type="match status" value="2"/>
</dbReference>
<name>A0A6J8DLL6_MYTCO</name>
<dbReference type="PROSITE" id="PS50082">
    <property type="entry name" value="WD_REPEATS_2"/>
    <property type="match status" value="2"/>
</dbReference>
<feature type="repeat" description="WD" evidence="1">
    <location>
        <begin position="107"/>
        <end position="148"/>
    </location>
</feature>
<keyword evidence="4" id="KW-1185">Reference proteome</keyword>